<dbReference type="Proteomes" id="UP000004367">
    <property type="component" value="Unassembled WGS sequence"/>
</dbReference>
<sequence length="87" mass="9988">MRRPYRSPGLSDRDREVIEIERRWGPGPSATPMKLDEAQERLGLDARSYTLVVNSLIDDPSAHAADPETMASLRQIRDAHRERHRPN</sequence>
<dbReference type="EMBL" id="BAFE01000073">
    <property type="protein sequence ID" value="GAB49038.1"/>
    <property type="molecule type" value="Genomic_DNA"/>
</dbReference>
<gene>
    <name evidence="2" type="ORF">MOPEL_096_00450</name>
</gene>
<evidence type="ECO:0000256" key="1">
    <source>
        <dbReference type="SAM" id="MobiDB-lite"/>
    </source>
</evidence>
<dbReference type="RefSeq" id="WP_009482936.1">
    <property type="nucleotide sequence ID" value="NZ_BAFE01000073.1"/>
</dbReference>
<comment type="caution">
    <text evidence="2">The sequence shown here is derived from an EMBL/GenBank/DDBJ whole genome shotgun (WGS) entry which is preliminary data.</text>
</comment>
<reference evidence="2 3" key="1">
    <citation type="submission" date="2012-02" db="EMBL/GenBank/DDBJ databases">
        <title>Whole genome shotgun sequence of Mobilicoccus pelagius NBRC 104925.</title>
        <authorList>
            <person name="Yoshida Y."/>
            <person name="Hosoyama A."/>
            <person name="Tsuchikane K."/>
            <person name="Katsumata H."/>
            <person name="Yamazaki S."/>
            <person name="Fujita N."/>
        </authorList>
    </citation>
    <scope>NUCLEOTIDE SEQUENCE [LARGE SCALE GENOMIC DNA]</scope>
    <source>
        <strain evidence="2 3">NBRC 104925</strain>
    </source>
</reference>
<dbReference type="InterPro" id="IPR021678">
    <property type="entry name" value="DUF3263"/>
</dbReference>
<protein>
    <recommendedName>
        <fullName evidence="4">DUF3263 domain-containing protein</fullName>
    </recommendedName>
</protein>
<evidence type="ECO:0000313" key="2">
    <source>
        <dbReference type="EMBL" id="GAB49038.1"/>
    </source>
</evidence>
<feature type="region of interest" description="Disordered" evidence="1">
    <location>
        <begin position="60"/>
        <end position="87"/>
    </location>
</feature>
<organism evidence="2 3">
    <name type="scientific">Mobilicoccus pelagius NBRC 104925</name>
    <dbReference type="NCBI Taxonomy" id="1089455"/>
    <lineage>
        <taxon>Bacteria</taxon>
        <taxon>Bacillati</taxon>
        <taxon>Actinomycetota</taxon>
        <taxon>Actinomycetes</taxon>
        <taxon>Micrococcales</taxon>
        <taxon>Dermatophilaceae</taxon>
        <taxon>Mobilicoccus</taxon>
    </lineage>
</organism>
<evidence type="ECO:0000313" key="3">
    <source>
        <dbReference type="Proteomes" id="UP000004367"/>
    </source>
</evidence>
<dbReference type="eggNOG" id="ENOG5031QR2">
    <property type="taxonomic scope" value="Bacteria"/>
</dbReference>
<proteinExistence type="predicted"/>
<dbReference type="OrthoDB" id="5148443at2"/>
<dbReference type="Pfam" id="PF11662">
    <property type="entry name" value="DUF3263"/>
    <property type="match status" value="1"/>
</dbReference>
<name>H5UTI0_9MICO</name>
<evidence type="ECO:0008006" key="4">
    <source>
        <dbReference type="Google" id="ProtNLM"/>
    </source>
</evidence>
<dbReference type="STRING" id="1089455.MOPEL_096_00450"/>
<keyword evidence="3" id="KW-1185">Reference proteome</keyword>
<dbReference type="AlphaFoldDB" id="H5UTI0"/>
<accession>H5UTI0</accession>